<keyword evidence="3" id="KW-1185">Reference proteome</keyword>
<evidence type="ECO:0000313" key="1">
    <source>
        <dbReference type="EMBL" id="KAF4042829.1"/>
    </source>
</evidence>
<name>A0A833W5B6_PHYIN</name>
<comment type="caution">
    <text evidence="1">The sequence shown here is derived from an EMBL/GenBank/DDBJ whole genome shotgun (WGS) entry which is preliminary data.</text>
</comment>
<dbReference type="Proteomes" id="UP000704712">
    <property type="component" value="Unassembled WGS sequence"/>
</dbReference>
<reference evidence="1" key="1">
    <citation type="submission" date="2020-04" db="EMBL/GenBank/DDBJ databases">
        <title>Hybrid Assembly of Korean Phytophthora infestans isolates.</title>
        <authorList>
            <person name="Prokchorchik M."/>
            <person name="Lee Y."/>
            <person name="Seo J."/>
            <person name="Cho J.-H."/>
            <person name="Park Y.-E."/>
            <person name="Jang D.-C."/>
            <person name="Im J.-S."/>
            <person name="Choi J.-G."/>
            <person name="Park H.-J."/>
            <person name="Lee G.-B."/>
            <person name="Lee Y.-G."/>
            <person name="Hong S.-Y."/>
            <person name="Cho K."/>
            <person name="Sohn K.H."/>
        </authorList>
    </citation>
    <scope>NUCLEOTIDE SEQUENCE</scope>
    <source>
        <strain evidence="1">KR_1_A1</strain>
        <strain evidence="2">KR_2_A2</strain>
    </source>
</reference>
<gene>
    <name evidence="1" type="ORF">GN244_ATG05138</name>
    <name evidence="2" type="ORF">GN958_ATG02899</name>
</gene>
<dbReference type="EMBL" id="WSZM01000097">
    <property type="protein sequence ID" value="KAF4042829.1"/>
    <property type="molecule type" value="Genomic_DNA"/>
</dbReference>
<dbReference type="AlphaFoldDB" id="A0A833W5B6"/>
<proteinExistence type="predicted"/>
<evidence type="ECO:0000313" key="2">
    <source>
        <dbReference type="EMBL" id="KAF4147937.1"/>
    </source>
</evidence>
<accession>A0A833W5B6</accession>
<dbReference type="EMBL" id="JAACNO010000390">
    <property type="protein sequence ID" value="KAF4147937.1"/>
    <property type="molecule type" value="Genomic_DNA"/>
</dbReference>
<protein>
    <submittedName>
        <fullName evidence="1">Uncharacterized protein</fullName>
    </submittedName>
</protein>
<evidence type="ECO:0000313" key="3">
    <source>
        <dbReference type="Proteomes" id="UP000602510"/>
    </source>
</evidence>
<sequence>MFEDWDMEQTAPSTALSIHSSCLLIPGNMNIGGMWSPAALTQAMTDMLSRSLDLARMPLEQITRGGAPL</sequence>
<dbReference type="Proteomes" id="UP000602510">
    <property type="component" value="Unassembled WGS sequence"/>
</dbReference>
<organism evidence="1 3">
    <name type="scientific">Phytophthora infestans</name>
    <name type="common">Potato late blight agent</name>
    <name type="synonym">Botrytis infestans</name>
    <dbReference type="NCBI Taxonomy" id="4787"/>
    <lineage>
        <taxon>Eukaryota</taxon>
        <taxon>Sar</taxon>
        <taxon>Stramenopiles</taxon>
        <taxon>Oomycota</taxon>
        <taxon>Peronosporomycetes</taxon>
        <taxon>Peronosporales</taxon>
        <taxon>Peronosporaceae</taxon>
        <taxon>Phytophthora</taxon>
    </lineage>
</organism>